<dbReference type="InterPro" id="IPR020846">
    <property type="entry name" value="MFS_dom"/>
</dbReference>
<evidence type="ECO:0000259" key="8">
    <source>
        <dbReference type="PROSITE" id="PS50850"/>
    </source>
</evidence>
<dbReference type="GO" id="GO:0016020">
    <property type="term" value="C:membrane"/>
    <property type="evidence" value="ECO:0007669"/>
    <property type="project" value="UniProtKB-SubCell"/>
</dbReference>
<protein>
    <submittedName>
        <fullName evidence="9">Major facilitator superfamily domain-containing protein</fullName>
    </submittedName>
</protein>
<keyword evidence="6" id="KW-0325">Glycoprotein</keyword>
<sequence>MGAINIANSQGIEVASAEKGLMKPHAEHAEGTLREFSPIETKKLLRKIDWTLLPLLSLLYLLSFLDRANIGNARLAGLEEDLNMTGRWDYSVAVSVFFPFYVASEIPSNLAMKHFRPSIWIPSIMLAWGIVMVLMGIVHNYRGLLATRMALGLAEGGLFPGVTYYITLWYRRHECGLRIAIFFSAATAAGAFGGLLARGIMEMDGVGSLSGWAWIFILEGILTVFVALFALYALHDYPDTAKFLTPDERQEVIRRLRDDSSVLSNELHSKFLKDAFKDWKIWVHMLITIGIFLPVYSVSIFLPTIIRSMGHATEVAQLMSVPPYVTACLTTIIGGFVADKHRQRGVYVISFCIVAIIGFVILITVENNSVKYFACFFVLSGIFAYVPQGTSWNGNNIGGSVKRGVGLAMQIGFGNLGGAIAGFIYRQEDAPHYRTGHGTLIGTLCMSCGLAMVMTWYLRKENARRDRVYKAPNEYTLAEMEQESDKGDDATFFRYTI</sequence>
<gene>
    <name evidence="9" type="ORF">EDB81DRAFT_653958</name>
</gene>
<feature type="transmembrane region" description="Helical" evidence="7">
    <location>
        <begin position="119"/>
        <end position="139"/>
    </location>
</feature>
<keyword evidence="10" id="KW-1185">Reference proteome</keyword>
<evidence type="ECO:0000256" key="2">
    <source>
        <dbReference type="ARBA" id="ARBA00022448"/>
    </source>
</evidence>
<dbReference type="FunFam" id="1.20.1250.20:FF:000068">
    <property type="entry name" value="MFS general substrate transporter"/>
    <property type="match status" value="1"/>
</dbReference>
<feature type="transmembrane region" description="Helical" evidence="7">
    <location>
        <begin position="179"/>
        <end position="200"/>
    </location>
</feature>
<comment type="subcellular location">
    <subcellularLocation>
        <location evidence="1">Membrane</location>
        <topology evidence="1">Multi-pass membrane protein</topology>
    </subcellularLocation>
</comment>
<name>A0A9P9ES17_9HYPO</name>
<evidence type="ECO:0000313" key="10">
    <source>
        <dbReference type="Proteomes" id="UP000738349"/>
    </source>
</evidence>
<dbReference type="Pfam" id="PF07690">
    <property type="entry name" value="MFS_1"/>
    <property type="match status" value="1"/>
</dbReference>
<dbReference type="GO" id="GO:0022857">
    <property type="term" value="F:transmembrane transporter activity"/>
    <property type="evidence" value="ECO:0007669"/>
    <property type="project" value="InterPro"/>
</dbReference>
<feature type="transmembrane region" description="Helical" evidence="7">
    <location>
        <begin position="345"/>
        <end position="363"/>
    </location>
</feature>
<dbReference type="Gene3D" id="1.20.1250.20">
    <property type="entry name" value="MFS general substrate transporter like domains"/>
    <property type="match status" value="2"/>
</dbReference>
<proteinExistence type="predicted"/>
<evidence type="ECO:0000256" key="5">
    <source>
        <dbReference type="ARBA" id="ARBA00023136"/>
    </source>
</evidence>
<keyword evidence="3 7" id="KW-0812">Transmembrane</keyword>
<comment type="caution">
    <text evidence="9">The sequence shown here is derived from an EMBL/GenBank/DDBJ whole genome shotgun (WGS) entry which is preliminary data.</text>
</comment>
<feature type="transmembrane region" description="Helical" evidence="7">
    <location>
        <begin position="145"/>
        <end position="167"/>
    </location>
</feature>
<feature type="transmembrane region" description="Helical" evidence="7">
    <location>
        <begin position="212"/>
        <end position="234"/>
    </location>
</feature>
<evidence type="ECO:0000256" key="1">
    <source>
        <dbReference type="ARBA" id="ARBA00004141"/>
    </source>
</evidence>
<feature type="transmembrane region" description="Helical" evidence="7">
    <location>
        <begin position="407"/>
        <end position="425"/>
    </location>
</feature>
<organism evidence="9 10">
    <name type="scientific">Dactylonectria macrodidyma</name>
    <dbReference type="NCBI Taxonomy" id="307937"/>
    <lineage>
        <taxon>Eukaryota</taxon>
        <taxon>Fungi</taxon>
        <taxon>Dikarya</taxon>
        <taxon>Ascomycota</taxon>
        <taxon>Pezizomycotina</taxon>
        <taxon>Sordariomycetes</taxon>
        <taxon>Hypocreomycetidae</taxon>
        <taxon>Hypocreales</taxon>
        <taxon>Nectriaceae</taxon>
        <taxon>Dactylonectria</taxon>
    </lineage>
</organism>
<evidence type="ECO:0000256" key="3">
    <source>
        <dbReference type="ARBA" id="ARBA00022692"/>
    </source>
</evidence>
<evidence type="ECO:0000256" key="7">
    <source>
        <dbReference type="SAM" id="Phobius"/>
    </source>
</evidence>
<keyword evidence="2" id="KW-0813">Transport</keyword>
<evidence type="ECO:0000256" key="4">
    <source>
        <dbReference type="ARBA" id="ARBA00022989"/>
    </source>
</evidence>
<feature type="transmembrane region" description="Helical" evidence="7">
    <location>
        <begin position="318"/>
        <end position="338"/>
    </location>
</feature>
<evidence type="ECO:0000313" key="9">
    <source>
        <dbReference type="EMBL" id="KAH7142092.1"/>
    </source>
</evidence>
<dbReference type="InterPro" id="IPR036259">
    <property type="entry name" value="MFS_trans_sf"/>
</dbReference>
<dbReference type="Proteomes" id="UP000738349">
    <property type="component" value="Unassembled WGS sequence"/>
</dbReference>
<accession>A0A9P9ES17</accession>
<feature type="transmembrane region" description="Helical" evidence="7">
    <location>
        <begin position="281"/>
        <end position="306"/>
    </location>
</feature>
<dbReference type="PANTHER" id="PTHR43791">
    <property type="entry name" value="PERMEASE-RELATED"/>
    <property type="match status" value="1"/>
</dbReference>
<dbReference type="EMBL" id="JAGMUV010000010">
    <property type="protein sequence ID" value="KAH7142092.1"/>
    <property type="molecule type" value="Genomic_DNA"/>
</dbReference>
<feature type="domain" description="Major facilitator superfamily (MFS) profile" evidence="8">
    <location>
        <begin position="52"/>
        <end position="463"/>
    </location>
</feature>
<dbReference type="PROSITE" id="PS50850">
    <property type="entry name" value="MFS"/>
    <property type="match status" value="1"/>
</dbReference>
<dbReference type="OrthoDB" id="2962993at2759"/>
<dbReference type="AlphaFoldDB" id="A0A9P9ES17"/>
<reference evidence="9" key="1">
    <citation type="journal article" date="2021" name="Nat. Commun.">
        <title>Genetic determinants of endophytism in the Arabidopsis root mycobiome.</title>
        <authorList>
            <person name="Mesny F."/>
            <person name="Miyauchi S."/>
            <person name="Thiergart T."/>
            <person name="Pickel B."/>
            <person name="Atanasova L."/>
            <person name="Karlsson M."/>
            <person name="Huettel B."/>
            <person name="Barry K.W."/>
            <person name="Haridas S."/>
            <person name="Chen C."/>
            <person name="Bauer D."/>
            <person name="Andreopoulos W."/>
            <person name="Pangilinan J."/>
            <person name="LaButti K."/>
            <person name="Riley R."/>
            <person name="Lipzen A."/>
            <person name="Clum A."/>
            <person name="Drula E."/>
            <person name="Henrissat B."/>
            <person name="Kohler A."/>
            <person name="Grigoriev I.V."/>
            <person name="Martin F.M."/>
            <person name="Hacquard S."/>
        </authorList>
    </citation>
    <scope>NUCLEOTIDE SEQUENCE</scope>
    <source>
        <strain evidence="9">MPI-CAGE-AT-0147</strain>
    </source>
</reference>
<evidence type="ECO:0000256" key="6">
    <source>
        <dbReference type="ARBA" id="ARBA00023180"/>
    </source>
</evidence>
<dbReference type="PANTHER" id="PTHR43791:SF57">
    <property type="entry name" value="MAJOR FACILITATOR SUPERFAMILY (MFS) PROFILE DOMAIN-CONTAINING PROTEIN"/>
    <property type="match status" value="1"/>
</dbReference>
<keyword evidence="4 7" id="KW-1133">Transmembrane helix</keyword>
<feature type="transmembrane region" description="Helical" evidence="7">
    <location>
        <begin position="369"/>
        <end position="386"/>
    </location>
</feature>
<keyword evidence="5 7" id="KW-0472">Membrane</keyword>
<dbReference type="FunFam" id="1.20.1250.20:FF:000034">
    <property type="entry name" value="MFS general substrate transporter"/>
    <property type="match status" value="1"/>
</dbReference>
<dbReference type="SUPFAM" id="SSF103473">
    <property type="entry name" value="MFS general substrate transporter"/>
    <property type="match status" value="1"/>
</dbReference>
<feature type="transmembrane region" description="Helical" evidence="7">
    <location>
        <begin position="437"/>
        <end position="458"/>
    </location>
</feature>
<dbReference type="InterPro" id="IPR011701">
    <property type="entry name" value="MFS"/>
</dbReference>